<evidence type="ECO:0000313" key="2">
    <source>
        <dbReference type="EMBL" id="RQP22348.1"/>
    </source>
</evidence>
<evidence type="ECO:0000256" key="1">
    <source>
        <dbReference type="SAM" id="SignalP"/>
    </source>
</evidence>
<feature type="signal peptide" evidence="1">
    <location>
        <begin position="1"/>
        <end position="17"/>
    </location>
</feature>
<sequence length="186" mass="20290">MTAIAAVTALVGFSAHATEATQWDPQSAGTTASSEATTATHTAWATDLGEATQFHDAITRDSVASRHQVKEELKTARAHGLLNDSGEGGASDRVLAQREAFVHEEHDRLVALNTPAPDEDKIGEMIAAMTPTDEWFSDSIYEAYVPDSAERLSMATDSQDFVYRLPTDQQDPDRRPMIDQMVALRD</sequence>
<evidence type="ECO:0008006" key="4">
    <source>
        <dbReference type="Google" id="ProtNLM"/>
    </source>
</evidence>
<reference evidence="2 3" key="2">
    <citation type="submission" date="2018-12" db="EMBL/GenBank/DDBJ databases">
        <title>Rhizobacter gummiphilus sp. nov., a rubber-degrading bacterium isolated from the soil of a botanical garden in Japan.</title>
        <authorList>
            <person name="Shunsuke S.S."/>
        </authorList>
    </citation>
    <scope>NUCLEOTIDE SEQUENCE [LARGE SCALE GENOMIC DNA]</scope>
    <source>
        <strain evidence="2 3">S-16</strain>
    </source>
</reference>
<keyword evidence="3" id="KW-1185">Reference proteome</keyword>
<evidence type="ECO:0000313" key="3">
    <source>
        <dbReference type="Proteomes" id="UP000267464"/>
    </source>
</evidence>
<gene>
    <name evidence="2" type="ORF">DZC73_22070</name>
</gene>
<dbReference type="AlphaFoldDB" id="A0A3N7HJV3"/>
<name>A0A3N7HJV3_9BURK</name>
<organism evidence="2 3">
    <name type="scientific">Piscinibacter terrae</name>
    <dbReference type="NCBI Taxonomy" id="2496871"/>
    <lineage>
        <taxon>Bacteria</taxon>
        <taxon>Pseudomonadati</taxon>
        <taxon>Pseudomonadota</taxon>
        <taxon>Betaproteobacteria</taxon>
        <taxon>Burkholderiales</taxon>
        <taxon>Sphaerotilaceae</taxon>
        <taxon>Piscinibacter</taxon>
    </lineage>
</organism>
<comment type="caution">
    <text evidence="2">The sequence shown here is derived from an EMBL/GenBank/DDBJ whole genome shotgun (WGS) entry which is preliminary data.</text>
</comment>
<dbReference type="EMBL" id="QUSW01000007">
    <property type="protein sequence ID" value="RQP22348.1"/>
    <property type="molecule type" value="Genomic_DNA"/>
</dbReference>
<accession>A0A3N7HJV3</accession>
<dbReference type="Proteomes" id="UP000267464">
    <property type="component" value="Unassembled WGS sequence"/>
</dbReference>
<reference evidence="2 3" key="1">
    <citation type="submission" date="2018-08" db="EMBL/GenBank/DDBJ databases">
        <authorList>
            <person name="Khan S.A."/>
            <person name="Jeon C.O."/>
            <person name="Chun B.H."/>
            <person name="Jeong S.E."/>
        </authorList>
    </citation>
    <scope>NUCLEOTIDE SEQUENCE [LARGE SCALE GENOMIC DNA]</scope>
    <source>
        <strain evidence="2 3">S-16</strain>
    </source>
</reference>
<protein>
    <recommendedName>
        <fullName evidence="4">DUF4142 domain-containing protein</fullName>
    </recommendedName>
</protein>
<keyword evidence="1" id="KW-0732">Signal</keyword>
<feature type="chain" id="PRO_5018321103" description="DUF4142 domain-containing protein" evidence="1">
    <location>
        <begin position="18"/>
        <end position="186"/>
    </location>
</feature>
<proteinExistence type="predicted"/>